<dbReference type="AlphaFoldDB" id="A0A0K0Y7E5"/>
<dbReference type="InterPro" id="IPR027266">
    <property type="entry name" value="TrmE/GcvT-like"/>
</dbReference>
<dbReference type="STRING" id="1458307.OSB_22450"/>
<evidence type="ECO:0000313" key="1">
    <source>
        <dbReference type="EMBL" id="AKS46782.1"/>
    </source>
</evidence>
<dbReference type="Proteomes" id="UP000067444">
    <property type="component" value="Chromosome"/>
</dbReference>
<dbReference type="KEGG" id="otm:OSB_22450"/>
<organism evidence="1 2">
    <name type="scientific">Octadecabacter temperatus</name>
    <dbReference type="NCBI Taxonomy" id="1458307"/>
    <lineage>
        <taxon>Bacteria</taxon>
        <taxon>Pseudomonadati</taxon>
        <taxon>Pseudomonadota</taxon>
        <taxon>Alphaproteobacteria</taxon>
        <taxon>Rhodobacterales</taxon>
        <taxon>Roseobacteraceae</taxon>
        <taxon>Octadecabacter</taxon>
    </lineage>
</organism>
<dbReference type="PATRIC" id="fig|1458307.3.peg.2264"/>
<name>A0A0K0Y7E5_9RHOB</name>
<proteinExistence type="predicted"/>
<dbReference type="EMBL" id="CP012160">
    <property type="protein sequence ID" value="AKS46782.1"/>
    <property type="molecule type" value="Genomic_DNA"/>
</dbReference>
<evidence type="ECO:0000313" key="2">
    <source>
        <dbReference type="Proteomes" id="UP000067444"/>
    </source>
</evidence>
<gene>
    <name evidence="1" type="ORF">OSB_22450</name>
</gene>
<dbReference type="RefSeq" id="WP_049835057.1">
    <property type="nucleotide sequence ID" value="NZ_CP012160.1"/>
</dbReference>
<accession>A0A0K0Y7E5</accession>
<sequence length="182" mass="18688">MVKLIAQTACSGLLPKTIGTVSLTEVDAGPVTLIAPHKGQQKAVSAALKAAIGVGFPAPNRSVGTTPRAVWCGKEQALLIGTECPELGGAACVDHSDAWAIVQINGADASAVLARLTPIDLRATEFKRGHTARTLVGHMTGGITRLGAQSFEVMVMRSMAGTLVHDLTQAAENIAARAELGG</sequence>
<keyword evidence="2" id="KW-1185">Reference proteome</keyword>
<dbReference type="Gene3D" id="3.30.1360.120">
    <property type="entry name" value="Probable tRNA modification gtpase trme, domain 1"/>
    <property type="match status" value="1"/>
</dbReference>
<reference evidence="1 2" key="1">
    <citation type="journal article" date="2015" name="Genome Announc.">
        <title>Closed Genome Sequence of Octadecabacter temperatus SB1, the First Mesophilic Species of the Genus Octadecabacter.</title>
        <authorList>
            <person name="Voget S."/>
            <person name="Billerbeck S."/>
            <person name="Simon M."/>
            <person name="Daniel R."/>
        </authorList>
    </citation>
    <scope>NUCLEOTIDE SEQUENCE [LARGE SCALE GENOMIC DNA]</scope>
    <source>
        <strain evidence="1 2">SB1</strain>
    </source>
</reference>
<protein>
    <submittedName>
        <fullName evidence="1">Sarcosine oxidase, gamma subunit family</fullName>
    </submittedName>
</protein>
<dbReference type="OrthoDB" id="7350722at2"/>
<dbReference type="SUPFAM" id="SSF103025">
    <property type="entry name" value="Folate-binding domain"/>
    <property type="match status" value="1"/>
</dbReference>